<gene>
    <name evidence="8" type="ORF">ACFOUY_09665</name>
</gene>
<keyword evidence="4 6" id="KW-1133">Transmembrane helix</keyword>
<feature type="transmembrane region" description="Helical" evidence="6">
    <location>
        <begin position="16"/>
        <end position="33"/>
    </location>
</feature>
<keyword evidence="5 6" id="KW-0472">Membrane</keyword>
<evidence type="ECO:0000256" key="1">
    <source>
        <dbReference type="ARBA" id="ARBA00004651"/>
    </source>
</evidence>
<evidence type="ECO:0000313" key="9">
    <source>
        <dbReference type="Proteomes" id="UP001595792"/>
    </source>
</evidence>
<evidence type="ECO:0000256" key="2">
    <source>
        <dbReference type="ARBA" id="ARBA00022475"/>
    </source>
</evidence>
<evidence type="ECO:0000259" key="7">
    <source>
        <dbReference type="Pfam" id="PF12696"/>
    </source>
</evidence>
<dbReference type="EMBL" id="JBHSBY010000090">
    <property type="protein sequence ID" value="MFC4196964.1"/>
    <property type="molecule type" value="Genomic_DNA"/>
</dbReference>
<evidence type="ECO:0000313" key="8">
    <source>
        <dbReference type="EMBL" id="MFC4196964.1"/>
    </source>
</evidence>
<keyword evidence="3 6" id="KW-0812">Transmembrane</keyword>
<sequence length="533" mass="59398">MKGLHHEHQLPRRNKAKRYLIFIALFIGLIISLRQNGSSYFTIFFGFAFWGVIFLGYKYFKKERNSIQGDATSPSNTHKSETNNQLFVHQLQIANPYSGIFISGGAGSGKSKSIVEAIIYDAGSKNFSGVVYDFKFPELAKHVETAYADSNVNRYYVNFTDLELTNKLNPIAPEIMRNASFAREFAGAVLKNTNPESIKKPDFWSDNSQTLLSAVFWYLREEHPHFCTLPHAISLVVQPNIEALIKLLQTNYQCADMAAPIAMAIESGASNQLAGVVSSLQISLNKINTPEIYYVTGQGSDLSLNLNDPNNPSILVLGNDPTLVDTYGPVIGLMLTAITKQLNQQGREKSIVLIDEFPTIFIPGIETLPATGRSNKVSTILACQDITQMIDKYGKDKSDTILSNLGNQFYGRTTNPQTGQRVSQLFGKEDKLMASSSINNPGFFKPKTNSESWSFQEKDLVKVQDVASLNTGTFYVILSEADERMGKVSFPINKSFKYSCLPINRQVTNEDVKAVYVKIKKEAQCMLNQVMDI</sequence>
<keyword evidence="2" id="KW-1003">Cell membrane</keyword>
<dbReference type="CDD" id="cd01127">
    <property type="entry name" value="TrwB_TraG_TraD_VirD4"/>
    <property type="match status" value="1"/>
</dbReference>
<evidence type="ECO:0000256" key="5">
    <source>
        <dbReference type="ARBA" id="ARBA00023136"/>
    </source>
</evidence>
<dbReference type="PANTHER" id="PTHR37937">
    <property type="entry name" value="CONJUGATIVE TRANSFER: DNA TRANSPORT"/>
    <property type="match status" value="1"/>
</dbReference>
<proteinExistence type="predicted"/>
<dbReference type="InterPro" id="IPR027417">
    <property type="entry name" value="P-loop_NTPase"/>
</dbReference>
<protein>
    <submittedName>
        <fullName evidence="8">Type IV secretory system conjugative DNA transfer family protein</fullName>
    </submittedName>
</protein>
<dbReference type="Proteomes" id="UP001595792">
    <property type="component" value="Unassembled WGS sequence"/>
</dbReference>
<name>A0ABV8NKH8_9SPHI</name>
<feature type="domain" description="TraD/TraG TraM recognition site" evidence="7">
    <location>
        <begin position="352"/>
        <end position="470"/>
    </location>
</feature>
<comment type="caution">
    <text evidence="8">The sequence shown here is derived from an EMBL/GenBank/DDBJ whole genome shotgun (WGS) entry which is preliminary data.</text>
</comment>
<evidence type="ECO:0000256" key="4">
    <source>
        <dbReference type="ARBA" id="ARBA00022989"/>
    </source>
</evidence>
<dbReference type="InterPro" id="IPR032689">
    <property type="entry name" value="TraG-D_C"/>
</dbReference>
<organism evidence="8 9">
    <name type="scientific">Pedobacter jamesrossensis</name>
    <dbReference type="NCBI Taxonomy" id="1908238"/>
    <lineage>
        <taxon>Bacteria</taxon>
        <taxon>Pseudomonadati</taxon>
        <taxon>Bacteroidota</taxon>
        <taxon>Sphingobacteriia</taxon>
        <taxon>Sphingobacteriales</taxon>
        <taxon>Sphingobacteriaceae</taxon>
        <taxon>Pedobacter</taxon>
    </lineage>
</organism>
<dbReference type="Pfam" id="PF12696">
    <property type="entry name" value="TraG-D_C"/>
    <property type="match status" value="1"/>
</dbReference>
<evidence type="ECO:0000256" key="6">
    <source>
        <dbReference type="SAM" id="Phobius"/>
    </source>
</evidence>
<comment type="subcellular location">
    <subcellularLocation>
        <location evidence="1">Cell membrane</location>
        <topology evidence="1">Multi-pass membrane protein</topology>
    </subcellularLocation>
</comment>
<dbReference type="Gene3D" id="3.40.50.300">
    <property type="entry name" value="P-loop containing nucleotide triphosphate hydrolases"/>
    <property type="match status" value="1"/>
</dbReference>
<dbReference type="InterPro" id="IPR051539">
    <property type="entry name" value="T4SS-coupling_protein"/>
</dbReference>
<reference evidence="9" key="1">
    <citation type="journal article" date="2019" name="Int. J. Syst. Evol. Microbiol.">
        <title>The Global Catalogue of Microorganisms (GCM) 10K type strain sequencing project: providing services to taxonomists for standard genome sequencing and annotation.</title>
        <authorList>
            <consortium name="The Broad Institute Genomics Platform"/>
            <consortium name="The Broad Institute Genome Sequencing Center for Infectious Disease"/>
            <person name="Wu L."/>
            <person name="Ma J."/>
        </authorList>
    </citation>
    <scope>NUCLEOTIDE SEQUENCE [LARGE SCALE GENOMIC DNA]</scope>
    <source>
        <strain evidence="9">CCM 8689</strain>
    </source>
</reference>
<feature type="transmembrane region" description="Helical" evidence="6">
    <location>
        <begin position="39"/>
        <end position="57"/>
    </location>
</feature>
<evidence type="ECO:0000256" key="3">
    <source>
        <dbReference type="ARBA" id="ARBA00022692"/>
    </source>
</evidence>
<dbReference type="PANTHER" id="PTHR37937:SF1">
    <property type="entry name" value="CONJUGATIVE TRANSFER: DNA TRANSPORT"/>
    <property type="match status" value="1"/>
</dbReference>
<accession>A0ABV8NKH8</accession>
<keyword evidence="9" id="KW-1185">Reference proteome</keyword>
<dbReference type="SUPFAM" id="SSF52540">
    <property type="entry name" value="P-loop containing nucleoside triphosphate hydrolases"/>
    <property type="match status" value="1"/>
</dbReference>
<dbReference type="RefSeq" id="WP_378960304.1">
    <property type="nucleotide sequence ID" value="NZ_JBHRXC010000016.1"/>
</dbReference>